<dbReference type="PANTHER" id="PTHR10890">
    <property type="entry name" value="CYSTEINYL-TRNA SYNTHETASE"/>
    <property type="match status" value="1"/>
</dbReference>
<keyword evidence="6 13" id="KW-0479">Metal-binding</keyword>
<keyword evidence="4 13" id="KW-0963">Cytoplasm</keyword>
<gene>
    <name evidence="13" type="primary">cysS</name>
    <name evidence="15" type="ORF">EDD77_10482</name>
</gene>
<evidence type="ECO:0000256" key="13">
    <source>
        <dbReference type="HAMAP-Rule" id="MF_00041"/>
    </source>
</evidence>
<dbReference type="FunFam" id="3.40.50.620:FF:000009">
    <property type="entry name" value="Cysteine--tRNA ligase"/>
    <property type="match status" value="1"/>
</dbReference>
<dbReference type="SUPFAM" id="SSF47323">
    <property type="entry name" value="Anticodon-binding domain of a subclass of class I aminoacyl-tRNA synthetases"/>
    <property type="match status" value="1"/>
</dbReference>
<evidence type="ECO:0000256" key="1">
    <source>
        <dbReference type="ARBA" id="ARBA00004496"/>
    </source>
</evidence>
<keyword evidence="5 13" id="KW-0436">Ligase</keyword>
<dbReference type="GO" id="GO:0005829">
    <property type="term" value="C:cytosol"/>
    <property type="evidence" value="ECO:0007669"/>
    <property type="project" value="TreeGrafter"/>
</dbReference>
<dbReference type="GO" id="GO:0008270">
    <property type="term" value="F:zinc ion binding"/>
    <property type="evidence" value="ECO:0007669"/>
    <property type="project" value="UniProtKB-UniRule"/>
</dbReference>
<evidence type="ECO:0000256" key="6">
    <source>
        <dbReference type="ARBA" id="ARBA00022723"/>
    </source>
</evidence>
<dbReference type="STRING" id="1650663.GCA_001486665_02755"/>
<evidence type="ECO:0000256" key="3">
    <source>
        <dbReference type="ARBA" id="ARBA00011245"/>
    </source>
</evidence>
<evidence type="ECO:0000256" key="10">
    <source>
        <dbReference type="ARBA" id="ARBA00022917"/>
    </source>
</evidence>
<proteinExistence type="inferred from homology"/>
<comment type="similarity">
    <text evidence="2 13">Belongs to the class-I aminoacyl-tRNA synthetase family.</text>
</comment>
<dbReference type="RefSeq" id="WP_058965864.1">
    <property type="nucleotide sequence ID" value="NZ_CABKVM010000018.1"/>
</dbReference>
<evidence type="ECO:0000313" key="15">
    <source>
        <dbReference type="EMBL" id="TCL60202.1"/>
    </source>
</evidence>
<feature type="binding site" evidence="13">
    <location>
        <position position="27"/>
    </location>
    <ligand>
        <name>Zn(2+)</name>
        <dbReference type="ChEBI" id="CHEBI:29105"/>
    </ligand>
</feature>
<dbReference type="PRINTS" id="PR00983">
    <property type="entry name" value="TRNASYNTHCYS"/>
</dbReference>
<evidence type="ECO:0000313" key="16">
    <source>
        <dbReference type="Proteomes" id="UP000295184"/>
    </source>
</evidence>
<dbReference type="InterPro" id="IPR009080">
    <property type="entry name" value="tRNAsynth_Ia_anticodon-bd"/>
</dbReference>
<dbReference type="PANTHER" id="PTHR10890:SF3">
    <property type="entry name" value="CYSTEINE--TRNA LIGASE, CYTOPLASMIC"/>
    <property type="match status" value="1"/>
</dbReference>
<dbReference type="InterPro" id="IPR024909">
    <property type="entry name" value="Cys-tRNA/MSH_ligase"/>
</dbReference>
<feature type="binding site" evidence="13">
    <location>
        <position position="272"/>
    </location>
    <ligand>
        <name>ATP</name>
        <dbReference type="ChEBI" id="CHEBI:30616"/>
    </ligand>
</feature>
<comment type="subunit">
    <text evidence="3 13">Monomer.</text>
</comment>
<dbReference type="SMART" id="SM00840">
    <property type="entry name" value="DALR_2"/>
    <property type="match status" value="1"/>
</dbReference>
<dbReference type="EMBL" id="SLUM01000004">
    <property type="protein sequence ID" value="TCL60202.1"/>
    <property type="molecule type" value="Genomic_DNA"/>
</dbReference>
<dbReference type="AlphaFoldDB" id="A0A4R1R4L2"/>
<dbReference type="HAMAP" id="MF_00041">
    <property type="entry name" value="Cys_tRNA_synth"/>
    <property type="match status" value="1"/>
</dbReference>
<protein>
    <recommendedName>
        <fullName evidence="13">Cysteine--tRNA ligase</fullName>
        <ecNumber evidence="13">6.1.1.16</ecNumber>
    </recommendedName>
    <alternativeName>
        <fullName evidence="13">Cysteinyl-tRNA synthetase</fullName>
        <shortName evidence="13">CysRS</shortName>
    </alternativeName>
</protein>
<dbReference type="InterPro" id="IPR015803">
    <property type="entry name" value="Cys-tRNA-ligase"/>
</dbReference>
<comment type="subcellular location">
    <subcellularLocation>
        <location evidence="1 13">Cytoplasm</location>
    </subcellularLocation>
</comment>
<keyword evidence="7 13" id="KW-0547">Nucleotide-binding</keyword>
<dbReference type="OrthoDB" id="9815130at2"/>
<keyword evidence="9 13" id="KW-0067">ATP-binding</keyword>
<evidence type="ECO:0000256" key="12">
    <source>
        <dbReference type="ARBA" id="ARBA00047398"/>
    </source>
</evidence>
<feature type="short sequence motif" description="'KMSKS' region" evidence="13">
    <location>
        <begin position="269"/>
        <end position="273"/>
    </location>
</feature>
<evidence type="ECO:0000256" key="8">
    <source>
        <dbReference type="ARBA" id="ARBA00022833"/>
    </source>
</evidence>
<keyword evidence="8 13" id="KW-0862">Zinc</keyword>
<reference evidence="15 16" key="1">
    <citation type="submission" date="2019-03" db="EMBL/GenBank/DDBJ databases">
        <title>Genomic Encyclopedia of Type Strains, Phase IV (KMG-IV): sequencing the most valuable type-strain genomes for metagenomic binning, comparative biology and taxonomic classification.</title>
        <authorList>
            <person name="Goeker M."/>
        </authorList>
    </citation>
    <scope>NUCLEOTIDE SEQUENCE [LARGE SCALE GENOMIC DNA]</scope>
    <source>
        <strain evidence="15 16">DSM 100451</strain>
    </source>
</reference>
<keyword evidence="10 13" id="KW-0648">Protein biosynthesis</keyword>
<evidence type="ECO:0000256" key="2">
    <source>
        <dbReference type="ARBA" id="ARBA00005594"/>
    </source>
</evidence>
<feature type="binding site" evidence="13">
    <location>
        <position position="237"/>
    </location>
    <ligand>
        <name>Zn(2+)</name>
        <dbReference type="ChEBI" id="CHEBI:29105"/>
    </ligand>
</feature>
<evidence type="ECO:0000259" key="14">
    <source>
        <dbReference type="SMART" id="SM00840"/>
    </source>
</evidence>
<feature type="binding site" evidence="13">
    <location>
        <position position="241"/>
    </location>
    <ligand>
        <name>Zn(2+)</name>
        <dbReference type="ChEBI" id="CHEBI:29105"/>
    </ligand>
</feature>
<evidence type="ECO:0000256" key="11">
    <source>
        <dbReference type="ARBA" id="ARBA00023146"/>
    </source>
</evidence>
<dbReference type="NCBIfam" id="TIGR00435">
    <property type="entry name" value="cysS"/>
    <property type="match status" value="1"/>
</dbReference>
<evidence type="ECO:0000256" key="9">
    <source>
        <dbReference type="ARBA" id="ARBA00022840"/>
    </source>
</evidence>
<dbReference type="Pfam" id="PF09190">
    <property type="entry name" value="DALR_2"/>
    <property type="match status" value="1"/>
</dbReference>
<feature type="short sequence motif" description="'HIGH' region" evidence="13">
    <location>
        <begin position="29"/>
        <end position="39"/>
    </location>
</feature>
<feature type="binding site" evidence="13">
    <location>
        <position position="212"/>
    </location>
    <ligand>
        <name>Zn(2+)</name>
        <dbReference type="ChEBI" id="CHEBI:29105"/>
    </ligand>
</feature>
<organism evidence="15 16">
    <name type="scientific">Allofournierella massiliensis</name>
    <dbReference type="NCBI Taxonomy" id="1650663"/>
    <lineage>
        <taxon>Bacteria</taxon>
        <taxon>Bacillati</taxon>
        <taxon>Bacillota</taxon>
        <taxon>Clostridia</taxon>
        <taxon>Eubacteriales</taxon>
        <taxon>Oscillospiraceae</taxon>
        <taxon>Allofournierella</taxon>
    </lineage>
</organism>
<dbReference type="Gene3D" id="1.20.120.1910">
    <property type="entry name" value="Cysteine-tRNA ligase, C-terminal anti-codon recognition domain"/>
    <property type="match status" value="1"/>
</dbReference>
<comment type="catalytic activity">
    <reaction evidence="12 13">
        <text>tRNA(Cys) + L-cysteine + ATP = L-cysteinyl-tRNA(Cys) + AMP + diphosphate</text>
        <dbReference type="Rhea" id="RHEA:17773"/>
        <dbReference type="Rhea" id="RHEA-COMP:9661"/>
        <dbReference type="Rhea" id="RHEA-COMP:9679"/>
        <dbReference type="ChEBI" id="CHEBI:30616"/>
        <dbReference type="ChEBI" id="CHEBI:33019"/>
        <dbReference type="ChEBI" id="CHEBI:35235"/>
        <dbReference type="ChEBI" id="CHEBI:78442"/>
        <dbReference type="ChEBI" id="CHEBI:78517"/>
        <dbReference type="ChEBI" id="CHEBI:456215"/>
        <dbReference type="EC" id="6.1.1.16"/>
    </reaction>
</comment>
<dbReference type="GO" id="GO:0006423">
    <property type="term" value="P:cysteinyl-tRNA aminoacylation"/>
    <property type="evidence" value="ECO:0007669"/>
    <property type="project" value="UniProtKB-UniRule"/>
</dbReference>
<sequence length="466" mass="52609">MQIFNTLTRKKEEFVPQKPGEYRIYVCGPTVYKFIHIGNARPMVVFDTLRRYLEYQGNKVIYVSNITDIDDKLIKKGQEEGVPMQEVARRYEAEYIKDSEGLNVLAPTVRPRATEHIEEILGIVADIIEKGYGYVAKNGDVYFRAKKFKEYGKLSHLNLEDLESGNRELRSQMDDDLKEDPADFAVWKAAKPGEPAWESPYGPGRPGWHIECSAMARKHLGNTIDLHCGGQDLIFPHHENEIAQSECANGCTFSRYWMHNGFLNIDNHKMSKSANNFFTVREIADAYGYEPIRYFLLTAGYRMPLNYTVELIQSCKASLERLYTCRENLDFLIKNAAETGSDALVEKADAAKAKFNTAMDDDLNTPDALAAIFELVKEINTQGKEASKAALTKAAEVFDELTGVLGLLYNRKTNEVPAEVMELVERRAAAKKAKDWGTADALRAQITEMGWQVEDTAQGPKVSKLS</sequence>
<evidence type="ECO:0000256" key="7">
    <source>
        <dbReference type="ARBA" id="ARBA00022741"/>
    </source>
</evidence>
<feature type="domain" description="Cysteinyl-tRNA synthetase class Ia DALR" evidence="14">
    <location>
        <begin position="354"/>
        <end position="416"/>
    </location>
</feature>
<accession>A0A4R1R4L2</accession>
<dbReference type="GO" id="GO:0004817">
    <property type="term" value="F:cysteine-tRNA ligase activity"/>
    <property type="evidence" value="ECO:0007669"/>
    <property type="project" value="UniProtKB-UniRule"/>
</dbReference>
<dbReference type="Gene3D" id="3.40.50.620">
    <property type="entry name" value="HUPs"/>
    <property type="match status" value="1"/>
</dbReference>
<comment type="cofactor">
    <cofactor evidence="13">
        <name>Zn(2+)</name>
        <dbReference type="ChEBI" id="CHEBI:29105"/>
    </cofactor>
    <text evidence="13">Binds 1 zinc ion per subunit.</text>
</comment>
<dbReference type="InterPro" id="IPR032678">
    <property type="entry name" value="tRNA-synt_1_cat_dom"/>
</dbReference>
<dbReference type="InterPro" id="IPR014729">
    <property type="entry name" value="Rossmann-like_a/b/a_fold"/>
</dbReference>
<dbReference type="CDD" id="cd00672">
    <property type="entry name" value="CysRS_core"/>
    <property type="match status" value="1"/>
</dbReference>
<dbReference type="Proteomes" id="UP000295184">
    <property type="component" value="Unassembled WGS sequence"/>
</dbReference>
<evidence type="ECO:0000256" key="5">
    <source>
        <dbReference type="ARBA" id="ARBA00022598"/>
    </source>
</evidence>
<dbReference type="SUPFAM" id="SSF52374">
    <property type="entry name" value="Nucleotidylyl transferase"/>
    <property type="match status" value="1"/>
</dbReference>
<dbReference type="GO" id="GO:0005524">
    <property type="term" value="F:ATP binding"/>
    <property type="evidence" value="ECO:0007669"/>
    <property type="project" value="UniProtKB-UniRule"/>
</dbReference>
<dbReference type="InterPro" id="IPR015273">
    <property type="entry name" value="Cys-tRNA-synt_Ia_DALR"/>
</dbReference>
<comment type="caution">
    <text evidence="15">The sequence shown here is derived from an EMBL/GenBank/DDBJ whole genome shotgun (WGS) entry which is preliminary data.</text>
</comment>
<keyword evidence="11 13" id="KW-0030">Aminoacyl-tRNA synthetase</keyword>
<name>A0A4R1R4L2_9FIRM</name>
<dbReference type="Pfam" id="PF23493">
    <property type="entry name" value="CysS_C"/>
    <property type="match status" value="1"/>
</dbReference>
<dbReference type="EC" id="6.1.1.16" evidence="13"/>
<dbReference type="InterPro" id="IPR056411">
    <property type="entry name" value="CysS_C"/>
</dbReference>
<dbReference type="Pfam" id="PF01406">
    <property type="entry name" value="tRNA-synt_1e"/>
    <property type="match status" value="1"/>
</dbReference>
<evidence type="ECO:0000256" key="4">
    <source>
        <dbReference type="ARBA" id="ARBA00022490"/>
    </source>
</evidence>